<keyword evidence="2 4" id="KW-0853">WD repeat</keyword>
<dbReference type="Pfam" id="PF00400">
    <property type="entry name" value="WD40"/>
    <property type="match status" value="1"/>
</dbReference>
<sequence length="543" mass="62398">MDISKQCDKTVLMKSSGYEKEKILSFNDENNRLEMILVSSDDEDSSSFDSWDFDTSILSSNINNSANLGFKFDKIEKYETFAEESRRLNKVVNWPVYNFEEESWKTTSIQRNEKKKKNNNFKYIKIKNEFIERHFNYESSKKICKKKHNNWKSFSKVQIGSSAVNKTLFLDNSSTVAVAYYAEKSEYNNGNNLGIFNWEKKKYYRLLHGHTYQDAANFEISSTVDDIIYMNNILYTCSAFHNVIQLWEYNVDLNSYFHINNMEVHPSANFGANALCTDEKNNTIGAALKSGEILCSKIDNPYVIHFENVGLHGSPAATSIVNGHGVTANAFLCGFENKRGHENIMLIDKIKVLPSNKYNQPITVSDLAINPQMQVGGWTENKSSNNYYETLRVFDCRIKKEVLLISSEQNDVNRVGYSYDGEFFYSAGENSQVLVYDSKFTKKPIYKLSHPHNHIRQEGVRSVIWTRDDFLFTGGQDDLVKIWDMKTGNLMKEINFGSSITSMSLSNDEKYLCVGLESSKVELLTLGSYKAIDDIKFFPEMNE</sequence>
<proteinExistence type="inferred from homology"/>
<dbReference type="GO" id="GO:0032956">
    <property type="term" value="P:regulation of actin cytoskeleton organization"/>
    <property type="evidence" value="ECO:0007669"/>
    <property type="project" value="TreeGrafter"/>
</dbReference>
<dbReference type="GO" id="GO:0031929">
    <property type="term" value="P:TOR signaling"/>
    <property type="evidence" value="ECO:0007669"/>
    <property type="project" value="InterPro"/>
</dbReference>
<gene>
    <name evidence="5" type="primary">UTP13</name>
    <name evidence="5" type="ORF">HK099_007958</name>
</gene>
<dbReference type="PANTHER" id="PTHR19842:SF0">
    <property type="entry name" value="TARGET OF RAPAMYCIN COMPLEX SUBUNIT LST8"/>
    <property type="match status" value="1"/>
</dbReference>
<dbReference type="SUPFAM" id="SSF50978">
    <property type="entry name" value="WD40 repeat-like"/>
    <property type="match status" value="1"/>
</dbReference>
<organism evidence="5 6">
    <name type="scientific">Clydaea vesicula</name>
    <dbReference type="NCBI Taxonomy" id="447962"/>
    <lineage>
        <taxon>Eukaryota</taxon>
        <taxon>Fungi</taxon>
        <taxon>Fungi incertae sedis</taxon>
        <taxon>Chytridiomycota</taxon>
        <taxon>Chytridiomycota incertae sedis</taxon>
        <taxon>Chytridiomycetes</taxon>
        <taxon>Lobulomycetales</taxon>
        <taxon>Lobulomycetaceae</taxon>
        <taxon>Clydaea</taxon>
    </lineage>
</organism>
<evidence type="ECO:0000256" key="3">
    <source>
        <dbReference type="ARBA" id="ARBA00022737"/>
    </source>
</evidence>
<evidence type="ECO:0000313" key="6">
    <source>
        <dbReference type="Proteomes" id="UP001211065"/>
    </source>
</evidence>
<dbReference type="InterPro" id="IPR001680">
    <property type="entry name" value="WD40_rpt"/>
</dbReference>
<dbReference type="SMART" id="SM00320">
    <property type="entry name" value="WD40"/>
    <property type="match status" value="3"/>
</dbReference>
<dbReference type="PROSITE" id="PS50082">
    <property type="entry name" value="WD_REPEATS_2"/>
    <property type="match status" value="1"/>
</dbReference>
<dbReference type="GO" id="GO:0031932">
    <property type="term" value="C:TORC2 complex"/>
    <property type="evidence" value="ECO:0007669"/>
    <property type="project" value="InterPro"/>
</dbReference>
<keyword evidence="3" id="KW-0677">Repeat</keyword>
<dbReference type="EMBL" id="JADGJW010000823">
    <property type="protein sequence ID" value="KAJ3211627.1"/>
    <property type="molecule type" value="Genomic_DNA"/>
</dbReference>
<evidence type="ECO:0000256" key="4">
    <source>
        <dbReference type="PROSITE-ProRule" id="PRU00221"/>
    </source>
</evidence>
<dbReference type="Proteomes" id="UP001211065">
    <property type="component" value="Unassembled WGS sequence"/>
</dbReference>
<protein>
    <submittedName>
        <fullName evidence="5">U3 small nucleolar RNA-associated protein 13</fullName>
    </submittedName>
</protein>
<dbReference type="InterPro" id="IPR036322">
    <property type="entry name" value="WD40_repeat_dom_sf"/>
</dbReference>
<evidence type="ECO:0000256" key="1">
    <source>
        <dbReference type="ARBA" id="ARBA00009890"/>
    </source>
</evidence>
<comment type="caution">
    <text evidence="5">The sequence shown here is derived from an EMBL/GenBank/DDBJ whole genome shotgun (WGS) entry which is preliminary data.</text>
</comment>
<keyword evidence="6" id="KW-1185">Reference proteome</keyword>
<dbReference type="InterPro" id="IPR015943">
    <property type="entry name" value="WD40/YVTN_repeat-like_dom_sf"/>
</dbReference>
<dbReference type="InterPro" id="IPR037588">
    <property type="entry name" value="MLST8"/>
</dbReference>
<comment type="similarity">
    <text evidence="1">Belongs to the WD repeat LST8 family.</text>
</comment>
<dbReference type="PANTHER" id="PTHR19842">
    <property type="entry name" value="G BETA-LIKE PROTEIN GBL"/>
    <property type="match status" value="1"/>
</dbReference>
<dbReference type="InterPro" id="IPR019775">
    <property type="entry name" value="WD40_repeat_CS"/>
</dbReference>
<dbReference type="GO" id="GO:0031931">
    <property type="term" value="C:TORC1 complex"/>
    <property type="evidence" value="ECO:0007669"/>
    <property type="project" value="InterPro"/>
</dbReference>
<name>A0AAD5XX75_9FUNG</name>
<dbReference type="Gene3D" id="2.130.10.10">
    <property type="entry name" value="YVTN repeat-like/Quinoprotein amine dehydrogenase"/>
    <property type="match status" value="1"/>
</dbReference>
<evidence type="ECO:0000256" key="2">
    <source>
        <dbReference type="ARBA" id="ARBA00022574"/>
    </source>
</evidence>
<reference evidence="5" key="1">
    <citation type="submission" date="2020-05" db="EMBL/GenBank/DDBJ databases">
        <title>Phylogenomic resolution of chytrid fungi.</title>
        <authorList>
            <person name="Stajich J.E."/>
            <person name="Amses K."/>
            <person name="Simmons R."/>
            <person name="Seto K."/>
            <person name="Myers J."/>
            <person name="Bonds A."/>
            <person name="Quandt C.A."/>
            <person name="Barry K."/>
            <person name="Liu P."/>
            <person name="Grigoriev I."/>
            <person name="Longcore J.E."/>
            <person name="James T.Y."/>
        </authorList>
    </citation>
    <scope>NUCLEOTIDE SEQUENCE</scope>
    <source>
        <strain evidence="5">JEL0476</strain>
    </source>
</reference>
<evidence type="ECO:0000313" key="5">
    <source>
        <dbReference type="EMBL" id="KAJ3211627.1"/>
    </source>
</evidence>
<feature type="repeat" description="WD" evidence="4">
    <location>
        <begin position="460"/>
        <end position="493"/>
    </location>
</feature>
<accession>A0AAD5XX75</accession>
<dbReference type="AlphaFoldDB" id="A0AAD5XX75"/>
<dbReference type="PROSITE" id="PS00678">
    <property type="entry name" value="WD_REPEATS_1"/>
    <property type="match status" value="1"/>
</dbReference>